<sequence>MATTTEPEKTTVSIQEPELSGAADSGAGLGPIQQPTSTPSLPLSKARAIALVATVTGASFLNTLSIQSVVIILPTLGREFSIPDTRVQWIVSSYTLTFGCFLLLWGRIGDLYGKRRVFVYGSLWVAVTTAVNPFLPNEIAFDIFRGLQGLGAAANVPTALGILGATFPPGKAKNYAFSTYAAGAPLGSVFGNLLAGFIVAYTSWKWMFAVVAILAAITAVAGWVVIPKPKHTLHEDGLSAKASVDWIGAALITLGLFALLFALTEGNVVGWSTPWIPVLIVVSVVLIVLFVFWQRHRERVGNPPPLLKVSVFRSGKFSAAMVIMALFFSSFNGFLVYATYYFQDYQGLSALQTTLRFIPTGVSGVITATIVSQFIARIPTYMILLFGNFCVSVSSLLFAAPIPPTTSYFAYGLPAMILSVLGADTTWPSLTLYTSHALPQADQALGGALVNSMGQVGRSIGLAIATAIQTSVMARQRGLAVEDSGPVKVHDDASLKGIQAANWFHFALGVTSMGIVACFFRGSGIVGKAGVKKPEERSTQVMDEDLEGSSSQSEEIESKSSQ</sequence>
<feature type="transmembrane region" description="Helical" evidence="7">
    <location>
        <begin position="206"/>
        <end position="226"/>
    </location>
</feature>
<dbReference type="CDD" id="cd17476">
    <property type="entry name" value="MFS_Amf1_MDR_like"/>
    <property type="match status" value="1"/>
</dbReference>
<comment type="caution">
    <text evidence="9">The sequence shown here is derived from an EMBL/GenBank/DDBJ whole genome shotgun (WGS) entry which is preliminary data.</text>
</comment>
<feature type="transmembrane region" description="Helical" evidence="7">
    <location>
        <begin position="179"/>
        <end position="200"/>
    </location>
</feature>
<feature type="transmembrane region" description="Helical" evidence="7">
    <location>
        <begin position="87"/>
        <end position="105"/>
    </location>
</feature>
<feature type="transmembrane region" description="Helical" evidence="7">
    <location>
        <begin position="117"/>
        <end position="135"/>
    </location>
</feature>
<feature type="transmembrane region" description="Helical" evidence="7">
    <location>
        <begin position="357"/>
        <end position="376"/>
    </location>
</feature>
<dbReference type="InterPro" id="IPR011701">
    <property type="entry name" value="MFS"/>
</dbReference>
<dbReference type="PROSITE" id="PS50850">
    <property type="entry name" value="MFS"/>
    <property type="match status" value="1"/>
</dbReference>
<name>A0A420YLZ5_9PEZI</name>
<feature type="transmembrane region" description="Helical" evidence="7">
    <location>
        <begin position="408"/>
        <end position="427"/>
    </location>
</feature>
<dbReference type="PANTHER" id="PTHR42718:SF9">
    <property type="entry name" value="MAJOR FACILITATOR SUPERFAMILY MULTIDRUG TRANSPORTER MFSC"/>
    <property type="match status" value="1"/>
</dbReference>
<evidence type="ECO:0000259" key="8">
    <source>
        <dbReference type="PROSITE" id="PS50850"/>
    </source>
</evidence>
<dbReference type="SUPFAM" id="SSF103473">
    <property type="entry name" value="MFS general substrate transporter"/>
    <property type="match status" value="1"/>
</dbReference>
<dbReference type="Proteomes" id="UP000275385">
    <property type="component" value="Unassembled WGS sequence"/>
</dbReference>
<organism evidence="9 10">
    <name type="scientific">Coniochaeta pulveracea</name>
    <dbReference type="NCBI Taxonomy" id="177199"/>
    <lineage>
        <taxon>Eukaryota</taxon>
        <taxon>Fungi</taxon>
        <taxon>Dikarya</taxon>
        <taxon>Ascomycota</taxon>
        <taxon>Pezizomycotina</taxon>
        <taxon>Sordariomycetes</taxon>
        <taxon>Sordariomycetidae</taxon>
        <taxon>Coniochaetales</taxon>
        <taxon>Coniochaetaceae</taxon>
        <taxon>Coniochaeta</taxon>
    </lineage>
</organism>
<dbReference type="InterPro" id="IPR036259">
    <property type="entry name" value="MFS_trans_sf"/>
</dbReference>
<feature type="transmembrane region" description="Helical" evidence="7">
    <location>
        <begin position="246"/>
        <end position="263"/>
    </location>
</feature>
<feature type="domain" description="Major facilitator superfamily (MFS) profile" evidence="8">
    <location>
        <begin position="51"/>
        <end position="526"/>
    </location>
</feature>
<dbReference type="GO" id="GO:0022857">
    <property type="term" value="F:transmembrane transporter activity"/>
    <property type="evidence" value="ECO:0007669"/>
    <property type="project" value="InterPro"/>
</dbReference>
<evidence type="ECO:0000256" key="6">
    <source>
        <dbReference type="SAM" id="MobiDB-lite"/>
    </source>
</evidence>
<protein>
    <recommendedName>
        <fullName evidence="8">Major facilitator superfamily (MFS) profile domain-containing protein</fullName>
    </recommendedName>
</protein>
<keyword evidence="10" id="KW-1185">Reference proteome</keyword>
<evidence type="ECO:0000256" key="1">
    <source>
        <dbReference type="ARBA" id="ARBA00004141"/>
    </source>
</evidence>
<dbReference type="OrthoDB" id="440755at2759"/>
<feature type="transmembrane region" description="Helical" evidence="7">
    <location>
        <begin position="275"/>
        <end position="293"/>
    </location>
</feature>
<keyword evidence="4 7" id="KW-1133">Transmembrane helix</keyword>
<reference evidence="9 10" key="1">
    <citation type="submission" date="2018-08" db="EMBL/GenBank/DDBJ databases">
        <title>Draft genome of the lignicolous fungus Coniochaeta pulveracea.</title>
        <authorList>
            <person name="Borstlap C.J."/>
            <person name="De Witt R.N."/>
            <person name="Botha A."/>
            <person name="Volschenk H."/>
        </authorList>
    </citation>
    <scope>NUCLEOTIDE SEQUENCE [LARGE SCALE GENOMIC DNA]</scope>
    <source>
        <strain evidence="9 10">CAB683</strain>
    </source>
</reference>
<evidence type="ECO:0000256" key="7">
    <source>
        <dbReference type="SAM" id="Phobius"/>
    </source>
</evidence>
<dbReference type="Gene3D" id="1.20.1720.10">
    <property type="entry name" value="Multidrug resistance protein D"/>
    <property type="match status" value="1"/>
</dbReference>
<keyword evidence="5 7" id="KW-0472">Membrane</keyword>
<dbReference type="InterPro" id="IPR020846">
    <property type="entry name" value="MFS_dom"/>
</dbReference>
<dbReference type="GO" id="GO:0016020">
    <property type="term" value="C:membrane"/>
    <property type="evidence" value="ECO:0007669"/>
    <property type="project" value="UniProtKB-SubCell"/>
</dbReference>
<keyword evidence="3 7" id="KW-0812">Transmembrane</keyword>
<dbReference type="EMBL" id="QVQW01000003">
    <property type="protein sequence ID" value="RKU48900.1"/>
    <property type="molecule type" value="Genomic_DNA"/>
</dbReference>
<dbReference type="PANTHER" id="PTHR42718">
    <property type="entry name" value="MAJOR FACILITATOR SUPERFAMILY MULTIDRUG TRANSPORTER MFSC"/>
    <property type="match status" value="1"/>
</dbReference>
<feature type="transmembrane region" description="Helical" evidence="7">
    <location>
        <begin position="314"/>
        <end position="337"/>
    </location>
</feature>
<evidence type="ECO:0000256" key="5">
    <source>
        <dbReference type="ARBA" id="ARBA00023136"/>
    </source>
</evidence>
<dbReference type="Gene3D" id="1.20.1250.20">
    <property type="entry name" value="MFS general substrate transporter like domains"/>
    <property type="match status" value="1"/>
</dbReference>
<feature type="region of interest" description="Disordered" evidence="6">
    <location>
        <begin position="531"/>
        <end position="562"/>
    </location>
</feature>
<comment type="subcellular location">
    <subcellularLocation>
        <location evidence="1">Membrane</location>
        <topology evidence="1">Multi-pass membrane protein</topology>
    </subcellularLocation>
</comment>
<dbReference type="AlphaFoldDB" id="A0A420YLZ5"/>
<proteinExistence type="predicted"/>
<dbReference type="Pfam" id="PF07690">
    <property type="entry name" value="MFS_1"/>
    <property type="match status" value="1"/>
</dbReference>
<evidence type="ECO:0000313" key="10">
    <source>
        <dbReference type="Proteomes" id="UP000275385"/>
    </source>
</evidence>
<evidence type="ECO:0000313" key="9">
    <source>
        <dbReference type="EMBL" id="RKU48900.1"/>
    </source>
</evidence>
<evidence type="ECO:0000256" key="3">
    <source>
        <dbReference type="ARBA" id="ARBA00022692"/>
    </source>
</evidence>
<feature type="transmembrane region" description="Helical" evidence="7">
    <location>
        <begin position="48"/>
        <end position="75"/>
    </location>
</feature>
<feature type="transmembrane region" description="Helical" evidence="7">
    <location>
        <begin position="383"/>
        <end position="402"/>
    </location>
</feature>
<feature type="compositionally biased region" description="Low complexity" evidence="6">
    <location>
        <begin position="548"/>
        <end position="562"/>
    </location>
</feature>
<evidence type="ECO:0000256" key="2">
    <source>
        <dbReference type="ARBA" id="ARBA00022448"/>
    </source>
</evidence>
<gene>
    <name evidence="9" type="ORF">DL546_008764</name>
</gene>
<keyword evidence="2" id="KW-0813">Transport</keyword>
<accession>A0A420YLZ5</accession>
<evidence type="ECO:0000256" key="4">
    <source>
        <dbReference type="ARBA" id="ARBA00022989"/>
    </source>
</evidence>